<evidence type="ECO:0008006" key="3">
    <source>
        <dbReference type="Google" id="ProtNLM"/>
    </source>
</evidence>
<dbReference type="EMBL" id="KQ435802">
    <property type="protein sequence ID" value="KOX73207.1"/>
    <property type="molecule type" value="Genomic_DNA"/>
</dbReference>
<protein>
    <recommendedName>
        <fullName evidence="3">Histone-lysine N-methyltransferase SETMAR</fullName>
    </recommendedName>
</protein>
<evidence type="ECO:0000313" key="1">
    <source>
        <dbReference type="EMBL" id="KOX73207.1"/>
    </source>
</evidence>
<dbReference type="Proteomes" id="UP000053105">
    <property type="component" value="Unassembled WGS sequence"/>
</dbReference>
<organism evidence="1 2">
    <name type="scientific">Melipona quadrifasciata</name>
    <dbReference type="NCBI Taxonomy" id="166423"/>
    <lineage>
        <taxon>Eukaryota</taxon>
        <taxon>Metazoa</taxon>
        <taxon>Ecdysozoa</taxon>
        <taxon>Arthropoda</taxon>
        <taxon>Hexapoda</taxon>
        <taxon>Insecta</taxon>
        <taxon>Pterygota</taxon>
        <taxon>Neoptera</taxon>
        <taxon>Endopterygota</taxon>
        <taxon>Hymenoptera</taxon>
        <taxon>Apocrita</taxon>
        <taxon>Aculeata</taxon>
        <taxon>Apoidea</taxon>
        <taxon>Anthophila</taxon>
        <taxon>Apidae</taxon>
        <taxon>Melipona</taxon>
    </lineage>
</organism>
<name>A0A0M8ZXY6_9HYME</name>
<keyword evidence="2" id="KW-1185">Reference proteome</keyword>
<proteinExistence type="predicted"/>
<reference evidence="1 2" key="1">
    <citation type="submission" date="2015-07" db="EMBL/GenBank/DDBJ databases">
        <title>The genome of Melipona quadrifasciata.</title>
        <authorList>
            <person name="Pan H."/>
            <person name="Kapheim K."/>
        </authorList>
    </citation>
    <scope>NUCLEOTIDE SEQUENCE [LARGE SCALE GENOMIC DNA]</scope>
    <source>
        <strain evidence="1">0111107301</strain>
        <tissue evidence="1">Whole body</tissue>
    </source>
</reference>
<dbReference type="OrthoDB" id="7994973at2759"/>
<gene>
    <name evidence="1" type="ORF">WN51_01800</name>
</gene>
<evidence type="ECO:0000313" key="2">
    <source>
        <dbReference type="Proteomes" id="UP000053105"/>
    </source>
</evidence>
<accession>A0A0M8ZXY6</accession>
<dbReference type="AlphaFoldDB" id="A0A0M8ZXY6"/>
<sequence>MVQALLPQATQQRLQYAIRFQHLVKDDNNLILNTLIMSDEAHFHLNGYINTLSPASILLRLPFSPQRPSAWAIFETAEINREI</sequence>